<evidence type="ECO:0000256" key="8">
    <source>
        <dbReference type="PIRNR" id="PIRNR000194"/>
    </source>
</evidence>
<dbReference type="EMBL" id="NEVK01000007">
    <property type="protein sequence ID" value="OZI17185.1"/>
    <property type="molecule type" value="Genomic_DNA"/>
</dbReference>
<dbReference type="PRINTS" id="PR00070">
    <property type="entry name" value="DHFR"/>
</dbReference>
<comment type="caution">
    <text evidence="11">The sequence shown here is derived from an EMBL/GenBank/DDBJ whole genome shotgun (WGS) entry which is preliminary data.</text>
</comment>
<dbReference type="GO" id="GO:0046452">
    <property type="term" value="P:dihydrofolate metabolic process"/>
    <property type="evidence" value="ECO:0007669"/>
    <property type="project" value="TreeGrafter"/>
</dbReference>
<evidence type="ECO:0000256" key="2">
    <source>
        <dbReference type="ARBA" id="ARBA00009539"/>
    </source>
</evidence>
<dbReference type="OrthoDB" id="9804315at2"/>
<accession>A0A261QWM8</accession>
<dbReference type="PANTHER" id="PTHR48069:SF3">
    <property type="entry name" value="DIHYDROFOLATE REDUCTASE"/>
    <property type="match status" value="1"/>
</dbReference>
<feature type="domain" description="DHFR" evidence="10">
    <location>
        <begin position="6"/>
        <end position="162"/>
    </location>
</feature>
<dbReference type="GO" id="GO:0046655">
    <property type="term" value="P:folic acid metabolic process"/>
    <property type="evidence" value="ECO:0007669"/>
    <property type="project" value="TreeGrafter"/>
</dbReference>
<dbReference type="UniPathway" id="UPA00077">
    <property type="reaction ID" value="UER00158"/>
</dbReference>
<comment type="similarity">
    <text evidence="2 8 9">Belongs to the dihydrofolate reductase family.</text>
</comment>
<dbReference type="RefSeq" id="WP_026638835.1">
    <property type="nucleotide sequence ID" value="NZ_NEVI01000019.1"/>
</dbReference>
<dbReference type="InterPro" id="IPR024072">
    <property type="entry name" value="DHFR-like_dom_sf"/>
</dbReference>
<dbReference type="PROSITE" id="PS51330">
    <property type="entry name" value="DHFR_2"/>
    <property type="match status" value="1"/>
</dbReference>
<dbReference type="SUPFAM" id="SSF53597">
    <property type="entry name" value="Dihydrofolate reductase-like"/>
    <property type="match status" value="1"/>
</dbReference>
<evidence type="ECO:0000256" key="3">
    <source>
        <dbReference type="ARBA" id="ARBA00012856"/>
    </source>
</evidence>
<evidence type="ECO:0000256" key="5">
    <source>
        <dbReference type="ARBA" id="ARBA00022857"/>
    </source>
</evidence>
<comment type="catalytic activity">
    <reaction evidence="8">
        <text>(6S)-5,6,7,8-tetrahydrofolate + NADP(+) = 7,8-dihydrofolate + NADPH + H(+)</text>
        <dbReference type="Rhea" id="RHEA:15009"/>
        <dbReference type="ChEBI" id="CHEBI:15378"/>
        <dbReference type="ChEBI" id="CHEBI:57451"/>
        <dbReference type="ChEBI" id="CHEBI:57453"/>
        <dbReference type="ChEBI" id="CHEBI:57783"/>
        <dbReference type="ChEBI" id="CHEBI:58349"/>
        <dbReference type="EC" id="1.5.1.3"/>
    </reaction>
</comment>
<evidence type="ECO:0000259" key="10">
    <source>
        <dbReference type="PROSITE" id="PS51330"/>
    </source>
</evidence>
<keyword evidence="4 8" id="KW-0554">One-carbon metabolism</keyword>
<dbReference type="GO" id="GO:0005829">
    <property type="term" value="C:cytosol"/>
    <property type="evidence" value="ECO:0007669"/>
    <property type="project" value="TreeGrafter"/>
</dbReference>
<keyword evidence="6 8" id="KW-0560">Oxidoreductase</keyword>
<dbReference type="InterPro" id="IPR012259">
    <property type="entry name" value="DHFR"/>
</dbReference>
<dbReference type="PROSITE" id="PS00075">
    <property type="entry name" value="DHFR_1"/>
    <property type="match status" value="1"/>
</dbReference>
<evidence type="ECO:0000256" key="6">
    <source>
        <dbReference type="ARBA" id="ARBA00023002"/>
    </source>
</evidence>
<keyword evidence="5 8" id="KW-0521">NADP</keyword>
<gene>
    <name evidence="11" type="ORF">CAL19_15190</name>
</gene>
<keyword evidence="12" id="KW-1185">Reference proteome</keyword>
<evidence type="ECO:0000256" key="1">
    <source>
        <dbReference type="ARBA" id="ARBA00004903"/>
    </source>
</evidence>
<evidence type="ECO:0000313" key="12">
    <source>
        <dbReference type="Proteomes" id="UP000216947"/>
    </source>
</evidence>
<dbReference type="CDD" id="cd00209">
    <property type="entry name" value="DHFR"/>
    <property type="match status" value="1"/>
</dbReference>
<dbReference type="GO" id="GO:0004146">
    <property type="term" value="F:dihydrofolate reductase activity"/>
    <property type="evidence" value="ECO:0007669"/>
    <property type="project" value="UniProtKB-EC"/>
</dbReference>
<evidence type="ECO:0000256" key="9">
    <source>
        <dbReference type="RuleBase" id="RU004474"/>
    </source>
</evidence>
<name>A0A261QWM8_9BORD</name>
<dbReference type="GO" id="GO:0070401">
    <property type="term" value="F:NADP+ binding"/>
    <property type="evidence" value="ECO:0007669"/>
    <property type="project" value="UniProtKB-ARBA"/>
</dbReference>
<evidence type="ECO:0000256" key="4">
    <source>
        <dbReference type="ARBA" id="ARBA00022563"/>
    </source>
</evidence>
<evidence type="ECO:0000256" key="7">
    <source>
        <dbReference type="ARBA" id="ARBA00025067"/>
    </source>
</evidence>
<comment type="function">
    <text evidence="7 8">Key enzyme in folate metabolism. Catalyzes an essential reaction for de novo glycine and purine synthesis, and for DNA precursor synthesis.</text>
</comment>
<dbReference type="PANTHER" id="PTHR48069">
    <property type="entry name" value="DIHYDROFOLATE REDUCTASE"/>
    <property type="match status" value="1"/>
</dbReference>
<dbReference type="GO" id="GO:0046654">
    <property type="term" value="P:tetrahydrofolate biosynthetic process"/>
    <property type="evidence" value="ECO:0007669"/>
    <property type="project" value="UniProtKB-UniPathway"/>
</dbReference>
<dbReference type="FunFam" id="3.40.430.10:FF:000001">
    <property type="entry name" value="Dihydrofolate reductase"/>
    <property type="match status" value="1"/>
</dbReference>
<dbReference type="AlphaFoldDB" id="A0A261QWM8"/>
<dbReference type="Gene3D" id="3.40.430.10">
    <property type="entry name" value="Dihydrofolate Reductase, subunit A"/>
    <property type="match status" value="1"/>
</dbReference>
<dbReference type="GO" id="GO:0006730">
    <property type="term" value="P:one-carbon metabolic process"/>
    <property type="evidence" value="ECO:0007669"/>
    <property type="project" value="UniProtKB-KW"/>
</dbReference>
<comment type="pathway">
    <text evidence="1 8">Cofactor biosynthesis; tetrahydrofolate biosynthesis; 5,6,7,8-tetrahydrofolate from 7,8-dihydrofolate: step 1/1.</text>
</comment>
<dbReference type="InterPro" id="IPR017925">
    <property type="entry name" value="DHFR_CS"/>
</dbReference>
<proteinExistence type="inferred from homology"/>
<evidence type="ECO:0000313" key="11">
    <source>
        <dbReference type="EMBL" id="OZI17185.1"/>
    </source>
</evidence>
<reference evidence="12" key="1">
    <citation type="submission" date="2017-05" db="EMBL/GenBank/DDBJ databases">
        <title>Complete and WGS of Bordetella genogroups.</title>
        <authorList>
            <person name="Spilker T."/>
            <person name="Lipuma J."/>
        </authorList>
    </citation>
    <scope>NUCLEOTIDE SEQUENCE [LARGE SCALE GENOMIC DNA]</scope>
    <source>
        <strain evidence="12">AU18089</strain>
    </source>
</reference>
<dbReference type="InterPro" id="IPR001796">
    <property type="entry name" value="DHFR_dom"/>
</dbReference>
<dbReference type="PIRSF" id="PIRSF000194">
    <property type="entry name" value="DHFR"/>
    <property type="match status" value="1"/>
</dbReference>
<dbReference type="EC" id="1.5.1.3" evidence="3 8"/>
<dbReference type="Pfam" id="PF00186">
    <property type="entry name" value="DHFR_1"/>
    <property type="match status" value="1"/>
</dbReference>
<sequence>MSVSPRLTLVVAYSDNRVIGRDNALPWKLPGDLAHFKRTTLGSPIIMGRKTWESLGRPLPGRANIVISRNPAYSAPGAQVVPDLDAAVRACGNVDDAYVIGGAQIYAQALARAARIVATEVHAQVEGDAFFPYLPSFAWKEISREAQPAENGYAYDFVVYESQR</sequence>
<protein>
    <recommendedName>
        <fullName evidence="3 8">Dihydrofolate reductase</fullName>
        <ecNumber evidence="3 8">1.5.1.3</ecNumber>
    </recommendedName>
</protein>
<organism evidence="11 12">
    <name type="scientific">Bordetella genomosp. 7</name>
    <dbReference type="NCBI Taxonomy" id="1416805"/>
    <lineage>
        <taxon>Bacteria</taxon>
        <taxon>Pseudomonadati</taxon>
        <taxon>Pseudomonadota</taxon>
        <taxon>Betaproteobacteria</taxon>
        <taxon>Burkholderiales</taxon>
        <taxon>Alcaligenaceae</taxon>
        <taxon>Bordetella</taxon>
    </lineage>
</organism>
<dbReference type="Proteomes" id="UP000216947">
    <property type="component" value="Unassembled WGS sequence"/>
</dbReference>